<evidence type="ECO:0000313" key="10">
    <source>
        <dbReference type="Proteomes" id="UP000184420"/>
    </source>
</evidence>
<keyword evidence="6" id="KW-0560">Oxidoreductase</keyword>
<dbReference type="InterPro" id="IPR052530">
    <property type="entry name" value="NAD(P)H_nitroreductase"/>
</dbReference>
<dbReference type="InterPro" id="IPR029479">
    <property type="entry name" value="Nitroreductase"/>
</dbReference>
<dbReference type="AlphaFoldDB" id="A0A1M7APX9"/>
<evidence type="ECO:0000256" key="5">
    <source>
        <dbReference type="ARBA" id="ARBA00022857"/>
    </source>
</evidence>
<dbReference type="InterPro" id="IPR000415">
    <property type="entry name" value="Nitroreductase-like"/>
</dbReference>
<sequence>MIATETRRDVRQQLLTDIIRNRRSVYADDYTNEPIPETIIREVLTNATWAPTYRMTQPWSFIVLQGSQRRPFGEYLAAYYRERLSEEVFPKERYERAKVYPERAACMIVLIMCRHTKIEIKEWEEMAAVCCAVQNMALTCEAYDIGAYWDSCDACVEYASRFGLAPNEKCLGFFYMGYYDRATYCNPKRRTPIEKKVTWLY</sequence>
<comment type="cofactor">
    <cofactor evidence="1">
        <name>FMN</name>
        <dbReference type="ChEBI" id="CHEBI:58210"/>
    </cofactor>
</comment>
<keyword evidence="5" id="KW-0521">NADP</keyword>
<evidence type="ECO:0000256" key="7">
    <source>
        <dbReference type="ARBA" id="ARBA00023027"/>
    </source>
</evidence>
<comment type="similarity">
    <text evidence="2">Belongs to the nitroreductase family.</text>
</comment>
<dbReference type="Proteomes" id="UP000184420">
    <property type="component" value="Unassembled WGS sequence"/>
</dbReference>
<evidence type="ECO:0000256" key="2">
    <source>
        <dbReference type="ARBA" id="ARBA00007118"/>
    </source>
</evidence>
<keyword evidence="7" id="KW-0520">NAD</keyword>
<keyword evidence="10" id="KW-1185">Reference proteome</keyword>
<name>A0A1M7APX9_9BACT</name>
<dbReference type="STRING" id="1419482.SAMN05444266_103368"/>
<evidence type="ECO:0000256" key="1">
    <source>
        <dbReference type="ARBA" id="ARBA00001917"/>
    </source>
</evidence>
<proteinExistence type="inferred from homology"/>
<accession>A0A1M7APX9</accession>
<gene>
    <name evidence="9" type="ORF">SAMN05444266_103368</name>
</gene>
<organism evidence="9 10">
    <name type="scientific">Chitinophaga jiangningensis</name>
    <dbReference type="NCBI Taxonomy" id="1419482"/>
    <lineage>
        <taxon>Bacteria</taxon>
        <taxon>Pseudomonadati</taxon>
        <taxon>Bacteroidota</taxon>
        <taxon>Chitinophagia</taxon>
        <taxon>Chitinophagales</taxon>
        <taxon>Chitinophagaceae</taxon>
        <taxon>Chitinophaga</taxon>
    </lineage>
</organism>
<evidence type="ECO:0000256" key="6">
    <source>
        <dbReference type="ARBA" id="ARBA00023002"/>
    </source>
</evidence>
<evidence type="ECO:0000256" key="3">
    <source>
        <dbReference type="ARBA" id="ARBA00022630"/>
    </source>
</evidence>
<evidence type="ECO:0000313" key="9">
    <source>
        <dbReference type="EMBL" id="SHL44791.1"/>
    </source>
</evidence>
<evidence type="ECO:0000259" key="8">
    <source>
        <dbReference type="Pfam" id="PF00881"/>
    </source>
</evidence>
<dbReference type="EMBL" id="FRBL01000003">
    <property type="protein sequence ID" value="SHL44791.1"/>
    <property type="molecule type" value="Genomic_DNA"/>
</dbReference>
<dbReference type="SUPFAM" id="SSF55469">
    <property type="entry name" value="FMN-dependent nitroreductase-like"/>
    <property type="match status" value="1"/>
</dbReference>
<dbReference type="Pfam" id="PF00881">
    <property type="entry name" value="Nitroreductase"/>
    <property type="match status" value="1"/>
</dbReference>
<keyword evidence="3" id="KW-0285">Flavoprotein</keyword>
<protein>
    <submittedName>
        <fullName evidence="9">Nitroreductase</fullName>
    </submittedName>
</protein>
<feature type="domain" description="Nitroreductase" evidence="8">
    <location>
        <begin position="19"/>
        <end position="178"/>
    </location>
</feature>
<dbReference type="Gene3D" id="3.40.109.10">
    <property type="entry name" value="NADH Oxidase"/>
    <property type="match status" value="1"/>
</dbReference>
<dbReference type="InterPro" id="IPR026021">
    <property type="entry name" value="YdjA-like"/>
</dbReference>
<dbReference type="PANTHER" id="PTHR43821">
    <property type="entry name" value="NAD(P)H NITROREDUCTASE YDJA-RELATED"/>
    <property type="match status" value="1"/>
</dbReference>
<dbReference type="CDD" id="cd02135">
    <property type="entry name" value="YdjA-like"/>
    <property type="match status" value="1"/>
</dbReference>
<evidence type="ECO:0000256" key="4">
    <source>
        <dbReference type="ARBA" id="ARBA00022643"/>
    </source>
</evidence>
<dbReference type="OrthoDB" id="9804207at2"/>
<dbReference type="GO" id="GO:0016491">
    <property type="term" value="F:oxidoreductase activity"/>
    <property type="evidence" value="ECO:0007669"/>
    <property type="project" value="UniProtKB-KW"/>
</dbReference>
<reference evidence="9 10" key="1">
    <citation type="submission" date="2016-11" db="EMBL/GenBank/DDBJ databases">
        <authorList>
            <person name="Jaros S."/>
            <person name="Januszkiewicz K."/>
            <person name="Wedrychowicz H."/>
        </authorList>
    </citation>
    <scope>NUCLEOTIDE SEQUENCE [LARGE SCALE GENOMIC DNA]</scope>
    <source>
        <strain evidence="9 10">DSM 27406</strain>
    </source>
</reference>
<keyword evidence="4" id="KW-0288">FMN</keyword>
<dbReference type="PANTHER" id="PTHR43821:SF1">
    <property type="entry name" value="NAD(P)H NITROREDUCTASE YDJA-RELATED"/>
    <property type="match status" value="1"/>
</dbReference>
<dbReference type="RefSeq" id="WP_073080152.1">
    <property type="nucleotide sequence ID" value="NZ_FRBL01000003.1"/>
</dbReference>